<dbReference type="PATRIC" id="fig|1097667.3.peg.2442"/>
<proteinExistence type="predicted"/>
<keyword evidence="1 2" id="KW-0238">DNA-binding</keyword>
<feature type="domain" description="HTH tetR-type" evidence="3">
    <location>
        <begin position="1"/>
        <end position="55"/>
    </location>
</feature>
<dbReference type="GO" id="GO:0003677">
    <property type="term" value="F:DNA binding"/>
    <property type="evidence" value="ECO:0007669"/>
    <property type="project" value="UniProtKB-UniRule"/>
</dbReference>
<dbReference type="PROSITE" id="PS50977">
    <property type="entry name" value="HTH_TETR_2"/>
    <property type="match status" value="1"/>
</dbReference>
<dbReference type="SUPFAM" id="SSF46689">
    <property type="entry name" value="Homeodomain-like"/>
    <property type="match status" value="1"/>
</dbReference>
<dbReference type="Pfam" id="PF21306">
    <property type="entry name" value="TetR_C_40"/>
    <property type="match status" value="1"/>
</dbReference>
<evidence type="ECO:0000256" key="2">
    <source>
        <dbReference type="PROSITE-ProRule" id="PRU00335"/>
    </source>
</evidence>
<dbReference type="Gene3D" id="1.10.357.10">
    <property type="entry name" value="Tetracycline Repressor, domain 2"/>
    <property type="match status" value="1"/>
</dbReference>
<comment type="caution">
    <text evidence="4">The sequence shown here is derived from an EMBL/GenBank/DDBJ whole genome shotgun (WGS) entry which is preliminary data.</text>
</comment>
<evidence type="ECO:0000256" key="1">
    <source>
        <dbReference type="ARBA" id="ARBA00023125"/>
    </source>
</evidence>
<evidence type="ECO:0000313" key="5">
    <source>
        <dbReference type="Proteomes" id="UP000005143"/>
    </source>
</evidence>
<dbReference type="InterPro" id="IPR001647">
    <property type="entry name" value="HTH_TetR"/>
</dbReference>
<gene>
    <name evidence="4" type="ORF">PAI11_24600</name>
</gene>
<evidence type="ECO:0000313" key="4">
    <source>
        <dbReference type="EMBL" id="EHN10657.1"/>
    </source>
</evidence>
<organism evidence="4 5">
    <name type="scientific">Patulibacter medicamentivorans</name>
    <dbReference type="NCBI Taxonomy" id="1097667"/>
    <lineage>
        <taxon>Bacteria</taxon>
        <taxon>Bacillati</taxon>
        <taxon>Actinomycetota</taxon>
        <taxon>Thermoleophilia</taxon>
        <taxon>Solirubrobacterales</taxon>
        <taxon>Patulibacteraceae</taxon>
        <taxon>Patulibacter</taxon>
    </lineage>
</organism>
<keyword evidence="5" id="KW-1185">Reference proteome</keyword>
<evidence type="ECO:0000259" key="3">
    <source>
        <dbReference type="PROSITE" id="PS50977"/>
    </source>
</evidence>
<feature type="DNA-binding region" description="H-T-H motif" evidence="2">
    <location>
        <begin position="18"/>
        <end position="37"/>
    </location>
</feature>
<dbReference type="EMBL" id="AGUD01000206">
    <property type="protein sequence ID" value="EHN10657.1"/>
    <property type="molecule type" value="Genomic_DNA"/>
</dbReference>
<dbReference type="InterPro" id="IPR049513">
    <property type="entry name" value="TetR_C_40"/>
</dbReference>
<dbReference type="InterPro" id="IPR009057">
    <property type="entry name" value="Homeodomain-like_sf"/>
</dbReference>
<dbReference type="Pfam" id="PF00440">
    <property type="entry name" value="TetR_N"/>
    <property type="match status" value="1"/>
</dbReference>
<dbReference type="PRINTS" id="PR00455">
    <property type="entry name" value="HTHTETR"/>
</dbReference>
<dbReference type="Proteomes" id="UP000005143">
    <property type="component" value="Unassembled WGS sequence"/>
</dbReference>
<dbReference type="AlphaFoldDB" id="H0E6L0"/>
<name>H0E6L0_9ACTN</name>
<protein>
    <submittedName>
        <fullName evidence="4">Transcriptional regulator TetR family</fullName>
    </submittedName>
</protein>
<accession>H0E6L0</accession>
<reference evidence="4 5" key="1">
    <citation type="journal article" date="2013" name="Biodegradation">
        <title>Quantitative proteomic analysis of ibuprofen-degrading Patulibacter sp. strain I11.</title>
        <authorList>
            <person name="Almeida B."/>
            <person name="Kjeldal H."/>
            <person name="Lolas I."/>
            <person name="Knudsen A.D."/>
            <person name="Carvalho G."/>
            <person name="Nielsen K.L."/>
            <person name="Barreto Crespo M.T."/>
            <person name="Stensballe A."/>
            <person name="Nielsen J.L."/>
        </authorList>
    </citation>
    <scope>NUCLEOTIDE SEQUENCE [LARGE SCALE GENOMIC DNA]</scope>
    <source>
        <strain evidence="4 5">I11</strain>
    </source>
</reference>
<sequence length="184" mass="19157">MIAAAREIIARDGVGRLRITDVTDSGGVGRGSFYNHFGSREDLVAAVVSDSLERLAVRTVADLPEHPDPAVAASASDRRFIRIAVDDPPLARLLVNLAHSDDVFLAAVGPFARRVLEPGLASGRLFVPDLDVAMAVLGGGAIATIRAVLSTGASAGADSAHAEMMLRQFGVPPAEAAEISRLPL</sequence>